<reference evidence="1 2" key="1">
    <citation type="submission" date="2013-01" db="EMBL/GenBank/DDBJ databases">
        <authorList>
            <person name="Fiebig A."/>
            <person name="Goeker M."/>
            <person name="Klenk H.-P.P."/>
        </authorList>
    </citation>
    <scope>NUCLEOTIDE SEQUENCE [LARGE SCALE GENOMIC DNA]</scope>
    <source>
        <strain evidence="1 2">DSM 24838</strain>
    </source>
</reference>
<sequence length="166" mass="17256">MWWPEGATRRGAVLALLALGACGFTPVYAPGGPGEVLRGQVAYATPATPAGYRLRARLEDRLGRNEGAPLGLTVTLEIADEATAIGADGAQTRFTLLGRAPWRLESRPDGAVIAEGVADAFTAYSATGSTVATEAAARDARDRLAVILADQIVTRLLALSPDLAAR</sequence>
<dbReference type="InterPro" id="IPR007485">
    <property type="entry name" value="LPS_assembly_LptE"/>
</dbReference>
<dbReference type="EMBL" id="AONG01000005">
    <property type="protein sequence ID" value="KIQ70375.1"/>
    <property type="molecule type" value="Genomic_DNA"/>
</dbReference>
<dbReference type="eggNOG" id="COG5468">
    <property type="taxonomic scope" value="Bacteria"/>
</dbReference>
<proteinExistence type="predicted"/>
<dbReference type="Proteomes" id="UP000035100">
    <property type="component" value="Unassembled WGS sequence"/>
</dbReference>
<gene>
    <name evidence="1" type="ORF">Wenmar_00751</name>
</gene>
<accession>A0A0D0NQ23</accession>
<dbReference type="Gene3D" id="3.30.160.150">
    <property type="entry name" value="Lipoprotein like domain"/>
    <property type="match status" value="1"/>
</dbReference>
<evidence type="ECO:0000313" key="2">
    <source>
        <dbReference type="Proteomes" id="UP000035100"/>
    </source>
</evidence>
<dbReference type="Pfam" id="PF04390">
    <property type="entry name" value="LptE"/>
    <property type="match status" value="1"/>
</dbReference>
<dbReference type="GO" id="GO:0019867">
    <property type="term" value="C:outer membrane"/>
    <property type="evidence" value="ECO:0007669"/>
    <property type="project" value="InterPro"/>
</dbReference>
<organism evidence="1 2">
    <name type="scientific">Wenxinia marina DSM 24838</name>
    <dbReference type="NCBI Taxonomy" id="1123501"/>
    <lineage>
        <taxon>Bacteria</taxon>
        <taxon>Pseudomonadati</taxon>
        <taxon>Pseudomonadota</taxon>
        <taxon>Alphaproteobacteria</taxon>
        <taxon>Rhodobacterales</taxon>
        <taxon>Roseobacteraceae</taxon>
        <taxon>Wenxinia</taxon>
    </lineage>
</organism>
<comment type="caution">
    <text evidence="1">The sequence shown here is derived from an EMBL/GenBank/DDBJ whole genome shotgun (WGS) entry which is preliminary data.</text>
</comment>
<dbReference type="GO" id="GO:0043165">
    <property type="term" value="P:Gram-negative-bacterium-type cell outer membrane assembly"/>
    <property type="evidence" value="ECO:0007669"/>
    <property type="project" value="InterPro"/>
</dbReference>
<dbReference type="RefSeq" id="WP_018304119.1">
    <property type="nucleotide sequence ID" value="NZ_KB902312.1"/>
</dbReference>
<dbReference type="AlphaFoldDB" id="A0A0D0NQ23"/>
<protein>
    <submittedName>
        <fullName evidence="1">Putative secreted (Periplasmic) protein</fullName>
    </submittedName>
</protein>
<keyword evidence="2" id="KW-1185">Reference proteome</keyword>
<dbReference type="STRING" id="1123501.Wenmar_00751"/>
<dbReference type="OrthoDB" id="7629596at2"/>
<evidence type="ECO:0000313" key="1">
    <source>
        <dbReference type="EMBL" id="KIQ70375.1"/>
    </source>
</evidence>
<dbReference type="PATRIC" id="fig|1123501.6.peg.816"/>
<name>A0A0D0NQ23_9RHOB</name>